<sequence length="53" mass="5425">MSPTDPAPPDDPGPPRQRHGILAWTVFVAAIAAVLTLITGCLSVLYGPLITGG</sequence>
<feature type="transmembrane region" description="Helical" evidence="1">
    <location>
        <begin position="21"/>
        <end position="46"/>
    </location>
</feature>
<dbReference type="AlphaFoldDB" id="A0A853BVG2"/>
<keyword evidence="1" id="KW-0472">Membrane</keyword>
<organism evidence="2 3">
    <name type="scientific">Streptomonospora nanhaiensis</name>
    <dbReference type="NCBI Taxonomy" id="1323731"/>
    <lineage>
        <taxon>Bacteria</taxon>
        <taxon>Bacillati</taxon>
        <taxon>Actinomycetota</taxon>
        <taxon>Actinomycetes</taxon>
        <taxon>Streptosporangiales</taxon>
        <taxon>Nocardiopsidaceae</taxon>
        <taxon>Streptomonospora</taxon>
    </lineage>
</organism>
<keyword evidence="3" id="KW-1185">Reference proteome</keyword>
<reference evidence="2 3" key="1">
    <citation type="submission" date="2020-07" db="EMBL/GenBank/DDBJ databases">
        <title>Sequencing the genomes of 1000 actinobacteria strains.</title>
        <authorList>
            <person name="Klenk H.-P."/>
        </authorList>
    </citation>
    <scope>NUCLEOTIDE SEQUENCE [LARGE SCALE GENOMIC DNA]</scope>
    <source>
        <strain evidence="2 3">DSM 45927</strain>
    </source>
</reference>
<evidence type="ECO:0000313" key="2">
    <source>
        <dbReference type="EMBL" id="NYI98776.1"/>
    </source>
</evidence>
<gene>
    <name evidence="2" type="ORF">HNR12_005053</name>
</gene>
<proteinExistence type="predicted"/>
<accession>A0A853BVG2</accession>
<protein>
    <submittedName>
        <fullName evidence="2">Uncharacterized protein</fullName>
    </submittedName>
</protein>
<keyword evidence="1" id="KW-1133">Transmembrane helix</keyword>
<name>A0A853BVG2_9ACTN</name>
<dbReference type="Proteomes" id="UP000575985">
    <property type="component" value="Unassembled WGS sequence"/>
</dbReference>
<dbReference type="EMBL" id="JACCFO010000001">
    <property type="protein sequence ID" value="NYI98776.1"/>
    <property type="molecule type" value="Genomic_DNA"/>
</dbReference>
<keyword evidence="1" id="KW-0812">Transmembrane</keyword>
<evidence type="ECO:0000313" key="3">
    <source>
        <dbReference type="Proteomes" id="UP000575985"/>
    </source>
</evidence>
<comment type="caution">
    <text evidence="2">The sequence shown here is derived from an EMBL/GenBank/DDBJ whole genome shotgun (WGS) entry which is preliminary data.</text>
</comment>
<dbReference type="RefSeq" id="WP_179769862.1">
    <property type="nucleotide sequence ID" value="NZ_JACCFO010000001.1"/>
</dbReference>
<evidence type="ECO:0000256" key="1">
    <source>
        <dbReference type="SAM" id="Phobius"/>
    </source>
</evidence>